<dbReference type="OrthoDB" id="9595010at2759"/>
<evidence type="ECO:0000313" key="4">
    <source>
        <dbReference type="RefSeq" id="XP_005085924.2"/>
    </source>
</evidence>
<keyword evidence="3" id="KW-1185">Reference proteome</keyword>
<evidence type="ECO:0000259" key="2">
    <source>
        <dbReference type="Pfam" id="PF00021"/>
    </source>
</evidence>
<keyword evidence="1" id="KW-0732">Signal</keyword>
<dbReference type="eggNOG" id="ENOG502TDW1">
    <property type="taxonomic scope" value="Eukaryota"/>
</dbReference>
<feature type="signal peptide" evidence="1">
    <location>
        <begin position="1"/>
        <end position="21"/>
    </location>
</feature>
<accession>A0A1U7RF43</accession>
<dbReference type="InterPro" id="IPR016054">
    <property type="entry name" value="LY6_UPA_recep-like"/>
</dbReference>
<dbReference type="KEGG" id="maua:101825795"/>
<dbReference type="AlphaFoldDB" id="A0A1U7RF43"/>
<evidence type="ECO:0000313" key="3">
    <source>
        <dbReference type="Proteomes" id="UP000886700"/>
    </source>
</evidence>
<feature type="domain" description="UPAR/Ly6" evidence="2">
    <location>
        <begin position="20"/>
        <end position="98"/>
    </location>
</feature>
<proteinExistence type="predicted"/>
<dbReference type="GeneID" id="101825795"/>
<evidence type="ECO:0000256" key="1">
    <source>
        <dbReference type="SAM" id="SignalP"/>
    </source>
</evidence>
<dbReference type="RefSeq" id="XP_005085924.2">
    <property type="nucleotide sequence ID" value="XM_005085867.3"/>
</dbReference>
<sequence>MGKHFLLLLLGLSLVVGFLQALTCFRCSWLNADGVCEKGETTCEAKDGEECNIMVVSKGRDILFGQQDCSSWCLNNTFIHYNITLDFSCCHDENMCNEF</sequence>
<protein>
    <submittedName>
        <fullName evidence="4">Secreted seminal-vesicle Ly-6 protein 1</fullName>
    </submittedName>
</protein>
<organism evidence="3 4">
    <name type="scientific">Mesocricetus auratus</name>
    <name type="common">Golden hamster</name>
    <dbReference type="NCBI Taxonomy" id="10036"/>
    <lineage>
        <taxon>Eukaryota</taxon>
        <taxon>Metazoa</taxon>
        <taxon>Chordata</taxon>
        <taxon>Craniata</taxon>
        <taxon>Vertebrata</taxon>
        <taxon>Euteleostomi</taxon>
        <taxon>Mammalia</taxon>
        <taxon>Eutheria</taxon>
        <taxon>Euarchontoglires</taxon>
        <taxon>Glires</taxon>
        <taxon>Rodentia</taxon>
        <taxon>Myomorpha</taxon>
        <taxon>Muroidea</taxon>
        <taxon>Cricetidae</taxon>
        <taxon>Cricetinae</taxon>
        <taxon>Mesocricetus</taxon>
    </lineage>
</organism>
<gene>
    <name evidence="4" type="primary">LOC101825795</name>
</gene>
<dbReference type="Pfam" id="PF00021">
    <property type="entry name" value="UPAR_LY6"/>
    <property type="match status" value="1"/>
</dbReference>
<dbReference type="Proteomes" id="UP000886700">
    <property type="component" value="Unplaced"/>
</dbReference>
<name>A0A1U7RF43_MESAU</name>
<feature type="chain" id="PRO_5047395660" evidence="1">
    <location>
        <begin position="22"/>
        <end position="99"/>
    </location>
</feature>
<reference evidence="4" key="1">
    <citation type="submission" date="2025-08" db="UniProtKB">
        <authorList>
            <consortium name="RefSeq"/>
        </authorList>
    </citation>
    <scope>IDENTIFICATION</scope>
    <source>
        <tissue evidence="4">Liver</tissue>
    </source>
</reference>